<keyword evidence="3" id="KW-1185">Reference proteome</keyword>
<dbReference type="Proteomes" id="UP001188597">
    <property type="component" value="Unassembled WGS sequence"/>
</dbReference>
<accession>A0AA88VAA4</accession>
<dbReference type="PANTHER" id="PTHR33649">
    <property type="entry name" value="PAR1 PROTEIN"/>
    <property type="match status" value="1"/>
</dbReference>
<evidence type="ECO:0000256" key="1">
    <source>
        <dbReference type="SAM" id="SignalP"/>
    </source>
</evidence>
<protein>
    <recommendedName>
        <fullName evidence="4">Plethodontid modulating factor</fullName>
    </recommendedName>
</protein>
<proteinExistence type="predicted"/>
<feature type="signal peptide" evidence="1">
    <location>
        <begin position="1"/>
        <end position="18"/>
    </location>
</feature>
<evidence type="ECO:0000313" key="3">
    <source>
        <dbReference type="Proteomes" id="UP001188597"/>
    </source>
</evidence>
<feature type="chain" id="PRO_5041666963" description="Plethodontid modulating factor" evidence="1">
    <location>
        <begin position="19"/>
        <end position="59"/>
    </location>
</feature>
<dbReference type="EMBL" id="JAVXUP010002427">
    <property type="protein sequence ID" value="KAK3003380.1"/>
    <property type="molecule type" value="Genomic_DNA"/>
</dbReference>
<name>A0AA88VAA4_9ASTE</name>
<organism evidence="2 3">
    <name type="scientific">Escallonia herrerae</name>
    <dbReference type="NCBI Taxonomy" id="1293975"/>
    <lineage>
        <taxon>Eukaryota</taxon>
        <taxon>Viridiplantae</taxon>
        <taxon>Streptophyta</taxon>
        <taxon>Embryophyta</taxon>
        <taxon>Tracheophyta</taxon>
        <taxon>Spermatophyta</taxon>
        <taxon>Magnoliopsida</taxon>
        <taxon>eudicotyledons</taxon>
        <taxon>Gunneridae</taxon>
        <taxon>Pentapetalae</taxon>
        <taxon>asterids</taxon>
        <taxon>campanulids</taxon>
        <taxon>Escalloniales</taxon>
        <taxon>Escalloniaceae</taxon>
        <taxon>Escallonia</taxon>
    </lineage>
</organism>
<gene>
    <name evidence="2" type="ORF">RJ639_018132</name>
</gene>
<dbReference type="PANTHER" id="PTHR33649:SF4">
    <property type="entry name" value="PAR1 PROTEIN"/>
    <property type="match status" value="1"/>
</dbReference>
<evidence type="ECO:0000313" key="2">
    <source>
        <dbReference type="EMBL" id="KAK3003380.1"/>
    </source>
</evidence>
<dbReference type="AlphaFoldDB" id="A0AA88VAA4"/>
<evidence type="ECO:0008006" key="4">
    <source>
        <dbReference type="Google" id="ProtNLM"/>
    </source>
</evidence>
<dbReference type="InterPro" id="IPR009489">
    <property type="entry name" value="PAR1"/>
</dbReference>
<dbReference type="Pfam" id="PF06521">
    <property type="entry name" value="PAR1"/>
    <property type="match status" value="1"/>
</dbReference>
<reference evidence="2" key="1">
    <citation type="submission" date="2022-12" db="EMBL/GenBank/DDBJ databases">
        <title>Draft genome assemblies for two species of Escallonia (Escalloniales).</title>
        <authorList>
            <person name="Chanderbali A."/>
            <person name="Dervinis C."/>
            <person name="Anghel I."/>
            <person name="Soltis D."/>
            <person name="Soltis P."/>
            <person name="Zapata F."/>
        </authorList>
    </citation>
    <scope>NUCLEOTIDE SEQUENCE</scope>
    <source>
        <strain evidence="2">UCBG64.0493</strain>
        <tissue evidence="2">Leaf</tissue>
    </source>
</reference>
<comment type="caution">
    <text evidence="2">The sequence shown here is derived from an EMBL/GenBank/DDBJ whole genome shotgun (WGS) entry which is preliminary data.</text>
</comment>
<sequence length="59" mass="6561">MAWVLFLVLSLFLQGALGEIICEELPARMCSYSISSSGKRCFLENYASTDGTTEFQCKT</sequence>
<keyword evidence="1" id="KW-0732">Signal</keyword>